<dbReference type="RefSeq" id="WP_171579936.1">
    <property type="nucleotide sequence ID" value="NZ_JAAVLX010000004.1"/>
</dbReference>
<evidence type="ECO:0000313" key="2">
    <source>
        <dbReference type="Proteomes" id="UP000544122"/>
    </source>
</evidence>
<accession>A0A7Y4GS32</accession>
<evidence type="ECO:0000313" key="1">
    <source>
        <dbReference type="EMBL" id="NOJ40684.1"/>
    </source>
</evidence>
<organism evidence="1 2">
    <name type="scientific">Bradyrhizobium australiense</name>
    <dbReference type="NCBI Taxonomy" id="2721161"/>
    <lineage>
        <taxon>Bacteria</taxon>
        <taxon>Pseudomonadati</taxon>
        <taxon>Pseudomonadota</taxon>
        <taxon>Alphaproteobacteria</taxon>
        <taxon>Hyphomicrobiales</taxon>
        <taxon>Nitrobacteraceae</taxon>
        <taxon>Bradyrhizobium</taxon>
    </lineage>
</organism>
<comment type="caution">
    <text evidence="1">The sequence shown here is derived from an EMBL/GenBank/DDBJ whole genome shotgun (WGS) entry which is preliminary data.</text>
</comment>
<keyword evidence="2" id="KW-1185">Reference proteome</keyword>
<proteinExistence type="predicted"/>
<protein>
    <submittedName>
        <fullName evidence="1">Uncharacterized protein</fullName>
    </submittedName>
</protein>
<dbReference type="EMBL" id="JAAVLX010000004">
    <property type="protein sequence ID" value="NOJ40684.1"/>
    <property type="molecule type" value="Genomic_DNA"/>
</dbReference>
<sequence>MERINASQLDSPFCSPGVIDAYGPSIVPHGDGHDVYIVEHESLEHGRVWAEVNSETPGFEPVVTDLLTGQYTNPIRVVAFNVAEGWCRDASADVAHELRRRCDLQLRDIPFFLQDFVDRYEGRYRDVQLPLPMRLY</sequence>
<dbReference type="AlphaFoldDB" id="A0A7Y4GS32"/>
<name>A0A7Y4GS32_9BRAD</name>
<reference evidence="1 2" key="1">
    <citation type="submission" date="2020-03" db="EMBL/GenBank/DDBJ databases">
        <title>Bradyrhizobium diversity isolated from nodules of Indigofera sp.</title>
        <authorList>
            <person name="Klepa M."/>
            <person name="Helene L."/>
            <person name="Hungria M."/>
        </authorList>
    </citation>
    <scope>NUCLEOTIDE SEQUENCE [LARGE SCALE GENOMIC DNA]</scope>
    <source>
        <strain evidence="1 2">WSM 1791</strain>
    </source>
</reference>
<gene>
    <name evidence="1" type="ORF">HCN58_13925</name>
</gene>
<dbReference type="Proteomes" id="UP000544122">
    <property type="component" value="Unassembled WGS sequence"/>
</dbReference>